<evidence type="ECO:0000313" key="2">
    <source>
        <dbReference type="EMBL" id="CAF4656274.1"/>
    </source>
</evidence>
<organism evidence="2 4">
    <name type="scientific">Rotaria magnacalcarata</name>
    <dbReference type="NCBI Taxonomy" id="392030"/>
    <lineage>
        <taxon>Eukaryota</taxon>
        <taxon>Metazoa</taxon>
        <taxon>Spiralia</taxon>
        <taxon>Gnathifera</taxon>
        <taxon>Rotifera</taxon>
        <taxon>Eurotatoria</taxon>
        <taxon>Bdelloidea</taxon>
        <taxon>Philodinida</taxon>
        <taxon>Philodinidae</taxon>
        <taxon>Rotaria</taxon>
    </lineage>
</organism>
<comment type="caution">
    <text evidence="2">The sequence shown here is derived from an EMBL/GenBank/DDBJ whole genome shotgun (WGS) entry which is preliminary data.</text>
</comment>
<feature type="non-terminal residue" evidence="2">
    <location>
        <position position="1"/>
    </location>
</feature>
<name>A0A8S2ZU35_9BILA</name>
<feature type="compositionally biased region" description="Low complexity" evidence="1">
    <location>
        <begin position="1"/>
        <end position="10"/>
    </location>
</feature>
<evidence type="ECO:0000313" key="4">
    <source>
        <dbReference type="Proteomes" id="UP000676336"/>
    </source>
</evidence>
<dbReference type="Proteomes" id="UP000676336">
    <property type="component" value="Unassembled WGS sequence"/>
</dbReference>
<accession>A0A8S2ZU35</accession>
<proteinExistence type="predicted"/>
<feature type="region of interest" description="Disordered" evidence="1">
    <location>
        <begin position="1"/>
        <end position="30"/>
    </location>
</feature>
<protein>
    <submittedName>
        <fullName evidence="2">Uncharacterized protein</fullName>
    </submittedName>
</protein>
<evidence type="ECO:0000256" key="1">
    <source>
        <dbReference type="SAM" id="MobiDB-lite"/>
    </source>
</evidence>
<gene>
    <name evidence="2" type="ORF">SMN809_LOCUS41319</name>
    <name evidence="3" type="ORF">SMN809_LOCUS56298</name>
</gene>
<dbReference type="AlphaFoldDB" id="A0A8S2ZU35"/>
<sequence>MHPSDIIDSNQSDDDNLSVHSVEEDVMKNE</sequence>
<dbReference type="EMBL" id="CAJOBI010116234">
    <property type="protein sequence ID" value="CAF4656274.1"/>
    <property type="molecule type" value="Genomic_DNA"/>
</dbReference>
<dbReference type="EMBL" id="CAJOBI010200840">
    <property type="protein sequence ID" value="CAF4991257.1"/>
    <property type="molecule type" value="Genomic_DNA"/>
</dbReference>
<reference evidence="2" key="1">
    <citation type="submission" date="2021-02" db="EMBL/GenBank/DDBJ databases">
        <authorList>
            <person name="Nowell W R."/>
        </authorList>
    </citation>
    <scope>NUCLEOTIDE SEQUENCE</scope>
</reference>
<evidence type="ECO:0000313" key="3">
    <source>
        <dbReference type="EMBL" id="CAF4991257.1"/>
    </source>
</evidence>
<feature type="compositionally biased region" description="Basic and acidic residues" evidence="1">
    <location>
        <begin position="21"/>
        <end position="30"/>
    </location>
</feature>